<dbReference type="InterPro" id="IPR001841">
    <property type="entry name" value="Znf_RING"/>
</dbReference>
<evidence type="ECO:0000256" key="3">
    <source>
        <dbReference type="ARBA" id="ARBA00022679"/>
    </source>
</evidence>
<evidence type="ECO:0000256" key="4">
    <source>
        <dbReference type="ARBA" id="ARBA00022723"/>
    </source>
</evidence>
<dbReference type="SMART" id="SM00184">
    <property type="entry name" value="RING"/>
    <property type="match status" value="1"/>
</dbReference>
<name>A0A165YAH3_9AGAM</name>
<dbReference type="PROSITE" id="PS50089">
    <property type="entry name" value="ZF_RING_2"/>
    <property type="match status" value="1"/>
</dbReference>
<dbReference type="InterPro" id="IPR013083">
    <property type="entry name" value="Znf_RING/FYVE/PHD"/>
</dbReference>
<dbReference type="GO" id="GO:0006513">
    <property type="term" value="P:protein monoubiquitination"/>
    <property type="evidence" value="ECO:0007669"/>
    <property type="project" value="TreeGrafter"/>
</dbReference>
<dbReference type="SUPFAM" id="SSF57850">
    <property type="entry name" value="RING/U-box"/>
    <property type="match status" value="1"/>
</dbReference>
<keyword evidence="6" id="KW-0862">Zinc</keyword>
<dbReference type="GO" id="GO:0000209">
    <property type="term" value="P:protein polyubiquitination"/>
    <property type="evidence" value="ECO:0007669"/>
    <property type="project" value="TreeGrafter"/>
</dbReference>
<comment type="catalytic activity">
    <reaction evidence="1">
        <text>S-ubiquitinyl-[E2 ubiquitin-conjugating enzyme]-L-cysteine + [acceptor protein]-L-lysine = [E2 ubiquitin-conjugating enzyme]-L-cysteine + N(6)-ubiquitinyl-[acceptor protein]-L-lysine.</text>
        <dbReference type="EC" id="2.3.2.27"/>
    </reaction>
</comment>
<evidence type="ECO:0000256" key="10">
    <source>
        <dbReference type="SAM" id="MobiDB-lite"/>
    </source>
</evidence>
<keyword evidence="8" id="KW-0804">Transcription</keyword>
<accession>A0A165YAH3</accession>
<dbReference type="GO" id="GO:0008270">
    <property type="term" value="F:zinc ion binding"/>
    <property type="evidence" value="ECO:0007669"/>
    <property type="project" value="UniProtKB-KW"/>
</dbReference>
<reference evidence="12 13" key="1">
    <citation type="journal article" date="2016" name="Mol. Biol. Evol.">
        <title>Comparative Genomics of Early-Diverging Mushroom-Forming Fungi Provides Insights into the Origins of Lignocellulose Decay Capabilities.</title>
        <authorList>
            <person name="Nagy L.G."/>
            <person name="Riley R."/>
            <person name="Tritt A."/>
            <person name="Adam C."/>
            <person name="Daum C."/>
            <person name="Floudas D."/>
            <person name="Sun H."/>
            <person name="Yadav J.S."/>
            <person name="Pangilinan J."/>
            <person name="Larsson K.H."/>
            <person name="Matsuura K."/>
            <person name="Barry K."/>
            <person name="Labutti K."/>
            <person name="Kuo R."/>
            <person name="Ohm R.A."/>
            <person name="Bhattacharya S.S."/>
            <person name="Shirouzu T."/>
            <person name="Yoshinaga Y."/>
            <person name="Martin F.M."/>
            <person name="Grigoriev I.V."/>
            <person name="Hibbett D.S."/>
        </authorList>
    </citation>
    <scope>NUCLEOTIDE SEQUENCE [LARGE SCALE GENOMIC DNA]</scope>
    <source>
        <strain evidence="12 13">CBS 109695</strain>
    </source>
</reference>
<dbReference type="PANTHER" id="PTHR46077:SF1">
    <property type="entry name" value="TOP1 BINDING ARGININE_SERINE RICH PROTEIN, E3 UBIQUITIN LIGASE"/>
    <property type="match status" value="1"/>
</dbReference>
<dbReference type="Pfam" id="PF00097">
    <property type="entry name" value="zf-C3HC4"/>
    <property type="match status" value="1"/>
</dbReference>
<dbReference type="GO" id="GO:0061630">
    <property type="term" value="F:ubiquitin protein ligase activity"/>
    <property type="evidence" value="ECO:0007669"/>
    <property type="project" value="UniProtKB-EC"/>
</dbReference>
<keyword evidence="13" id="KW-1185">Reference proteome</keyword>
<feature type="compositionally biased region" description="Acidic residues" evidence="10">
    <location>
        <begin position="56"/>
        <end position="69"/>
    </location>
</feature>
<organism evidence="12 13">
    <name type="scientific">Athelia psychrophila</name>
    <dbReference type="NCBI Taxonomy" id="1759441"/>
    <lineage>
        <taxon>Eukaryota</taxon>
        <taxon>Fungi</taxon>
        <taxon>Dikarya</taxon>
        <taxon>Basidiomycota</taxon>
        <taxon>Agaricomycotina</taxon>
        <taxon>Agaricomycetes</taxon>
        <taxon>Agaricomycetidae</taxon>
        <taxon>Atheliales</taxon>
        <taxon>Atheliaceae</taxon>
        <taxon>Athelia</taxon>
    </lineage>
</organism>
<feature type="compositionally biased region" description="Low complexity" evidence="10">
    <location>
        <begin position="1"/>
        <end position="20"/>
    </location>
</feature>
<keyword evidence="3" id="KW-0808">Transferase</keyword>
<dbReference type="InterPro" id="IPR017907">
    <property type="entry name" value="Znf_RING_CS"/>
</dbReference>
<gene>
    <name evidence="12" type="ORF">FIBSPDRAFT_760068</name>
</gene>
<dbReference type="PANTHER" id="PTHR46077">
    <property type="entry name" value="E3 UBIQUITIN-PROTEIN LIGASE TOPORS"/>
    <property type="match status" value="1"/>
</dbReference>
<dbReference type="STRING" id="436010.A0A165YAH3"/>
<dbReference type="InterPro" id="IPR018957">
    <property type="entry name" value="Znf_C3HC4_RING-type"/>
</dbReference>
<dbReference type="EC" id="2.3.2.27" evidence="2"/>
<sequence length="332" mass="37974">MTAPTSEPSARNRPSRASPSQLTRTLIPKADTAADIDEDEDEVKDIADDKINKEEDANEDEDEQDEDEEQCSICLQPLVDRTVIPTCAHEFCFECILVWTEQSRKCPLCAQPIREHLIHHIRARYDYQKHYLAPLRSRSPKQLLPLASSGNNNGRSNANTGRDRAWGRRARIEAEERQVADALEREIAKRKWVYEHQLFAKHVASNPYTRYRPAPAPAAFAANPVLVARATAFLRRELRVWDDQIDGEWLTAYVVSLMKAVDIRSEAAVRLLAEFLDVDGREVAEHFAHEVYAYLRSPYRDLDVYDAVVQVSLPRALHMYVYVLIASSVRHP</sequence>
<evidence type="ECO:0000256" key="1">
    <source>
        <dbReference type="ARBA" id="ARBA00000900"/>
    </source>
</evidence>
<dbReference type="PROSITE" id="PS00518">
    <property type="entry name" value="ZF_RING_1"/>
    <property type="match status" value="1"/>
</dbReference>
<dbReference type="EMBL" id="KV417702">
    <property type="protein sequence ID" value="KZP09364.1"/>
    <property type="molecule type" value="Genomic_DNA"/>
</dbReference>
<feature type="domain" description="RING-type" evidence="11">
    <location>
        <begin position="71"/>
        <end position="109"/>
    </location>
</feature>
<dbReference type="Gene3D" id="3.30.40.10">
    <property type="entry name" value="Zinc/RING finger domain, C3HC4 (zinc finger)"/>
    <property type="match status" value="1"/>
</dbReference>
<feature type="compositionally biased region" description="Low complexity" evidence="10">
    <location>
        <begin position="147"/>
        <end position="160"/>
    </location>
</feature>
<dbReference type="AlphaFoldDB" id="A0A165YAH3"/>
<evidence type="ECO:0000256" key="9">
    <source>
        <dbReference type="PROSITE-ProRule" id="PRU00175"/>
    </source>
</evidence>
<evidence type="ECO:0000256" key="5">
    <source>
        <dbReference type="ARBA" id="ARBA00022771"/>
    </source>
</evidence>
<evidence type="ECO:0000259" key="11">
    <source>
        <dbReference type="PROSITE" id="PS50089"/>
    </source>
</evidence>
<protein>
    <recommendedName>
        <fullName evidence="2">RING-type E3 ubiquitin transferase</fullName>
        <ecNumber evidence="2">2.3.2.27</ecNumber>
    </recommendedName>
</protein>
<keyword evidence="5 9" id="KW-0863">Zinc-finger</keyword>
<evidence type="ECO:0000313" key="13">
    <source>
        <dbReference type="Proteomes" id="UP000076532"/>
    </source>
</evidence>
<dbReference type="OrthoDB" id="21204at2759"/>
<evidence type="ECO:0000256" key="2">
    <source>
        <dbReference type="ARBA" id="ARBA00012483"/>
    </source>
</evidence>
<keyword evidence="4" id="KW-0479">Metal-binding</keyword>
<dbReference type="Proteomes" id="UP000076532">
    <property type="component" value="Unassembled WGS sequence"/>
</dbReference>
<feature type="compositionally biased region" description="Acidic residues" evidence="10">
    <location>
        <begin position="34"/>
        <end position="43"/>
    </location>
</feature>
<evidence type="ECO:0000256" key="7">
    <source>
        <dbReference type="ARBA" id="ARBA00023015"/>
    </source>
</evidence>
<keyword evidence="7" id="KW-0805">Transcription regulation</keyword>
<feature type="region of interest" description="Disordered" evidence="10">
    <location>
        <begin position="142"/>
        <end position="164"/>
    </location>
</feature>
<proteinExistence type="predicted"/>
<feature type="region of interest" description="Disordered" evidence="10">
    <location>
        <begin position="1"/>
        <end position="69"/>
    </location>
</feature>
<evidence type="ECO:0000313" key="12">
    <source>
        <dbReference type="EMBL" id="KZP09364.1"/>
    </source>
</evidence>
<feature type="compositionally biased region" description="Basic and acidic residues" evidence="10">
    <location>
        <begin position="44"/>
        <end position="55"/>
    </location>
</feature>
<evidence type="ECO:0000256" key="8">
    <source>
        <dbReference type="ARBA" id="ARBA00023163"/>
    </source>
</evidence>
<evidence type="ECO:0000256" key="6">
    <source>
        <dbReference type="ARBA" id="ARBA00022833"/>
    </source>
</evidence>